<dbReference type="Proteomes" id="UP000199541">
    <property type="component" value="Unassembled WGS sequence"/>
</dbReference>
<dbReference type="NCBIfam" id="NF033773">
    <property type="entry name" value="tellur_TrgA"/>
    <property type="match status" value="1"/>
</dbReference>
<comment type="caution">
    <text evidence="2">The sequence shown here is derived from an EMBL/GenBank/DDBJ whole genome shotgun (WGS) entry which is preliminary data.</text>
</comment>
<reference evidence="2" key="1">
    <citation type="journal article" date="2014" name="Int. J. Syst. Evol. Microbiol.">
        <title>Complete genome sequence of Corynebacterium casei LMG S-19264T (=DSM 44701T), isolated from a smear-ripened cheese.</title>
        <authorList>
            <consortium name="US DOE Joint Genome Institute (JGI-PGF)"/>
            <person name="Walter F."/>
            <person name="Albersmeier A."/>
            <person name="Kalinowski J."/>
            <person name="Ruckert C."/>
        </authorList>
    </citation>
    <scope>NUCLEOTIDE SEQUENCE</scope>
    <source>
        <strain evidence="2">CGMCC 1.10859</strain>
    </source>
</reference>
<keyword evidence="1" id="KW-1133">Transmembrane helix</keyword>
<feature type="transmembrane region" description="Helical" evidence="1">
    <location>
        <begin position="45"/>
        <end position="66"/>
    </location>
</feature>
<reference evidence="3 4" key="2">
    <citation type="submission" date="2016-10" db="EMBL/GenBank/DDBJ databases">
        <authorList>
            <person name="Varghese N."/>
            <person name="Submissions S."/>
        </authorList>
    </citation>
    <scope>NUCLEOTIDE SEQUENCE [LARGE SCALE GENOMIC DNA]</scope>
    <source>
        <strain evidence="3 4">DSM 24802</strain>
    </source>
</reference>
<evidence type="ECO:0000256" key="1">
    <source>
        <dbReference type="SAM" id="Phobius"/>
    </source>
</evidence>
<accession>A0AAN4ZZ86</accession>
<evidence type="ECO:0000313" key="2">
    <source>
        <dbReference type="EMBL" id="GHE00779.1"/>
    </source>
</evidence>
<dbReference type="Proteomes" id="UP000634647">
    <property type="component" value="Unassembled WGS sequence"/>
</dbReference>
<feature type="transmembrane region" description="Helical" evidence="1">
    <location>
        <begin position="123"/>
        <end position="147"/>
    </location>
</feature>
<keyword evidence="4" id="KW-1185">Reference proteome</keyword>
<proteinExistence type="predicted"/>
<gene>
    <name evidence="2" type="primary">trgA</name>
    <name evidence="2" type="ORF">GCM10008024_13490</name>
    <name evidence="3" type="ORF">SAMN05444006_10640</name>
</gene>
<dbReference type="InterPro" id="IPR047784">
    <property type="entry name" value="TrgA"/>
</dbReference>
<dbReference type="EMBL" id="FNOB01000006">
    <property type="protein sequence ID" value="SDW70511.1"/>
    <property type="molecule type" value="Genomic_DNA"/>
</dbReference>
<organism evidence="2 5">
    <name type="scientific">Allgaiera indica</name>
    <dbReference type="NCBI Taxonomy" id="765699"/>
    <lineage>
        <taxon>Bacteria</taxon>
        <taxon>Pseudomonadati</taxon>
        <taxon>Pseudomonadota</taxon>
        <taxon>Alphaproteobacteria</taxon>
        <taxon>Rhodobacterales</taxon>
        <taxon>Paracoccaceae</taxon>
        <taxon>Allgaiera</taxon>
    </lineage>
</organism>
<dbReference type="AlphaFoldDB" id="A0AAN4ZZ86"/>
<name>A0AAN4ZZ86_9RHOB</name>
<evidence type="ECO:0000313" key="4">
    <source>
        <dbReference type="Proteomes" id="UP000199541"/>
    </source>
</evidence>
<keyword evidence="1" id="KW-0472">Membrane</keyword>
<evidence type="ECO:0000313" key="3">
    <source>
        <dbReference type="EMBL" id="SDW70511.1"/>
    </source>
</evidence>
<dbReference type="EMBL" id="BNAB01000005">
    <property type="protein sequence ID" value="GHE00779.1"/>
    <property type="molecule type" value="Genomic_DNA"/>
</dbReference>
<keyword evidence="1" id="KW-0812">Transmembrane</keyword>
<feature type="transmembrane region" description="Helical" evidence="1">
    <location>
        <begin position="73"/>
        <end position="94"/>
    </location>
</feature>
<protein>
    <submittedName>
        <fullName evidence="2">Tellurium resistance protein</fullName>
    </submittedName>
</protein>
<dbReference type="RefSeq" id="WP_035843985.1">
    <property type="nucleotide sequence ID" value="NZ_BNAB01000005.1"/>
</dbReference>
<evidence type="ECO:0000313" key="5">
    <source>
        <dbReference type="Proteomes" id="UP000634647"/>
    </source>
</evidence>
<sequence length="155" mass="16163">MPTAAKLVSAVLFFLVGYGAAQVIEIQAMQGRFVPYIQPEQLFGLFSILAAAVGAACGWFVAGAGVGHGMRSAFGTGVQASATLTFILLLAVAIREMILRAMNMLYAGPFDAVQAVFGLFARYAHVLISPLVLAVLVGGGGVAGMLAEASARRWR</sequence>
<reference evidence="2" key="3">
    <citation type="submission" date="2023-06" db="EMBL/GenBank/DDBJ databases">
        <authorList>
            <person name="Sun Q."/>
            <person name="Zhou Y."/>
        </authorList>
    </citation>
    <scope>NUCLEOTIDE SEQUENCE</scope>
    <source>
        <strain evidence="2">CGMCC 1.10859</strain>
    </source>
</reference>